<feature type="domain" description="Helitron helicase-like" evidence="1">
    <location>
        <begin position="294"/>
        <end position="472"/>
    </location>
</feature>
<sequence>PIIQADHITAVQTMSANIAPLFSSMVSVYRVSNSHDVVYTGCCRGGRVILPPQRPFPMPLRELVRFDGDSQSNRFMRLIRQYNSLFAFTSLGVDIDKSVNTGNGPYVFWINGVVHHRIGSLLPPDGKRPEFAQLYIHDTHNEVQNRLNIFSPEGDDVPDPAIVSELISMLDEHNPLVQKFRMARDRLLSPDSPDIVIKLRGVLDGHGDRYSMPSASELGALIIGSPSPEESNFDVVVETRSSQLKSVSPIHPSLMALQYPLLFPYGEPGFYTPTKLTEDDGHASDRGTSSMYEFYAFAMHYRPDQPNPALCFGRLSQQYQVNAYSCVEANKLNWYYFNQDLLRCETYQGISDAIGQGMWGLKKTLPASHIGGKRYMQQNYHDCLAICCAYGPPHKFTTFTCNPKWPEIAEAISCEAGQKPSDRADMVVRVFHMKLDEYLTDIKEGRVFGPVHAVAHTNEFQKRGLPHSHILVWQRDVSRETTAEDVDRYISAELPDPKVDPLGFSLSHLFKNL</sequence>
<dbReference type="PANTHER" id="PTHR45786:SF74">
    <property type="entry name" value="ATP-DEPENDENT DNA HELICASE"/>
    <property type="match status" value="1"/>
</dbReference>
<dbReference type="InterPro" id="IPR025476">
    <property type="entry name" value="Helitron_helicase-like"/>
</dbReference>
<name>A0AAQ3X373_PASNO</name>
<evidence type="ECO:0000259" key="1">
    <source>
        <dbReference type="Pfam" id="PF14214"/>
    </source>
</evidence>
<gene>
    <name evidence="2" type="ORF">U9M48_030386</name>
</gene>
<protein>
    <recommendedName>
        <fullName evidence="1">Helitron helicase-like domain-containing protein</fullName>
    </recommendedName>
</protein>
<dbReference type="AlphaFoldDB" id="A0AAQ3X373"/>
<evidence type="ECO:0000313" key="2">
    <source>
        <dbReference type="EMBL" id="WVZ83216.1"/>
    </source>
</evidence>
<organism evidence="2 3">
    <name type="scientific">Paspalum notatum var. saurae</name>
    <dbReference type="NCBI Taxonomy" id="547442"/>
    <lineage>
        <taxon>Eukaryota</taxon>
        <taxon>Viridiplantae</taxon>
        <taxon>Streptophyta</taxon>
        <taxon>Embryophyta</taxon>
        <taxon>Tracheophyta</taxon>
        <taxon>Spermatophyta</taxon>
        <taxon>Magnoliopsida</taxon>
        <taxon>Liliopsida</taxon>
        <taxon>Poales</taxon>
        <taxon>Poaceae</taxon>
        <taxon>PACMAD clade</taxon>
        <taxon>Panicoideae</taxon>
        <taxon>Andropogonodae</taxon>
        <taxon>Paspaleae</taxon>
        <taxon>Paspalinae</taxon>
        <taxon>Paspalum</taxon>
    </lineage>
</organism>
<accession>A0AAQ3X373</accession>
<dbReference type="Pfam" id="PF14214">
    <property type="entry name" value="Helitron_like_N"/>
    <property type="match status" value="1"/>
</dbReference>
<keyword evidence="3" id="KW-1185">Reference proteome</keyword>
<feature type="non-terminal residue" evidence="2">
    <location>
        <position position="513"/>
    </location>
</feature>
<proteinExistence type="predicted"/>
<evidence type="ECO:0000313" key="3">
    <source>
        <dbReference type="Proteomes" id="UP001341281"/>
    </source>
</evidence>
<reference evidence="2 3" key="1">
    <citation type="submission" date="2024-02" db="EMBL/GenBank/DDBJ databases">
        <title>High-quality chromosome-scale genome assembly of Pensacola bahiagrass (Paspalum notatum Flugge var. saurae).</title>
        <authorList>
            <person name="Vega J.M."/>
            <person name="Podio M."/>
            <person name="Orjuela J."/>
            <person name="Siena L.A."/>
            <person name="Pessino S.C."/>
            <person name="Combes M.C."/>
            <person name="Mariac C."/>
            <person name="Albertini E."/>
            <person name="Pupilli F."/>
            <person name="Ortiz J.P.A."/>
            <person name="Leblanc O."/>
        </authorList>
    </citation>
    <scope>NUCLEOTIDE SEQUENCE [LARGE SCALE GENOMIC DNA]</scope>
    <source>
        <strain evidence="2">R1</strain>
        <tissue evidence="2">Leaf</tissue>
    </source>
</reference>
<dbReference type="PANTHER" id="PTHR45786">
    <property type="entry name" value="DNA BINDING PROTEIN-LIKE"/>
    <property type="match status" value="1"/>
</dbReference>
<dbReference type="EMBL" id="CP144751">
    <property type="protein sequence ID" value="WVZ83216.1"/>
    <property type="molecule type" value="Genomic_DNA"/>
</dbReference>
<dbReference type="Proteomes" id="UP001341281">
    <property type="component" value="Chromosome 07"/>
</dbReference>